<dbReference type="PANTHER" id="PTHR45663">
    <property type="entry name" value="GEO12009P1"/>
    <property type="match status" value="1"/>
</dbReference>
<dbReference type="EMBL" id="AASE01000004">
    <property type="protein sequence ID" value="EAT59415.1"/>
    <property type="molecule type" value="Genomic_DNA"/>
</dbReference>
<gene>
    <name evidence="2" type="ORF">CferDRAFT_1342</name>
</gene>
<dbReference type="GO" id="GO:0005737">
    <property type="term" value="C:cytoplasm"/>
    <property type="evidence" value="ECO:0007669"/>
    <property type="project" value="TreeGrafter"/>
</dbReference>
<comment type="caution">
    <text evidence="2">The sequence shown here is derived from an EMBL/GenBank/DDBJ whole genome shotgun (WGS) entry which is preliminary data.</text>
</comment>
<reference evidence="2 3" key="1">
    <citation type="submission" date="2006-07" db="EMBL/GenBank/DDBJ databases">
        <title>Annotation of the draft genome assembly of Chlorobium ferroxidans DSM 13031.</title>
        <authorList>
            <consortium name="US DOE Joint Genome Institute (JGI-ORNL)"/>
            <person name="Larimer F."/>
            <person name="Land M."/>
            <person name="Hauser L."/>
        </authorList>
    </citation>
    <scope>NUCLEOTIDE SEQUENCE [LARGE SCALE GENOMIC DNA]</scope>
    <source>
        <strain evidence="2 3">DSM 13031</strain>
    </source>
</reference>
<reference evidence="2 3" key="2">
    <citation type="submission" date="2006-07" db="EMBL/GenBank/DDBJ databases">
        <title>Sequencing of the draft genome and assembly of Chlorobium ferroxidans DSM 13031.</title>
        <authorList>
            <consortium name="US DOE Joint Genome Institute (JGI-PGF)"/>
            <person name="Copeland A."/>
            <person name="Lucas S."/>
            <person name="Lapidus A."/>
            <person name="Barry K."/>
            <person name="Glavina del Rio T."/>
            <person name="Dalin E."/>
            <person name="Tice H."/>
            <person name="Bruce D."/>
            <person name="Pitluck S."/>
            <person name="Richardson P."/>
        </authorList>
    </citation>
    <scope>NUCLEOTIDE SEQUENCE [LARGE SCALE GENOMIC DNA]</scope>
    <source>
        <strain evidence="2 3">DSM 13031</strain>
    </source>
</reference>
<dbReference type="Pfam" id="PF14561">
    <property type="entry name" value="TPR_20"/>
    <property type="match status" value="1"/>
</dbReference>
<dbReference type="InterPro" id="IPR036249">
    <property type="entry name" value="Thioredoxin-like_sf"/>
</dbReference>
<feature type="domain" description="Thioredoxin" evidence="1">
    <location>
        <begin position="1"/>
        <end position="110"/>
    </location>
</feature>
<proteinExistence type="predicted"/>
<dbReference type="Pfam" id="PF00085">
    <property type="entry name" value="Thioredoxin"/>
    <property type="match status" value="1"/>
</dbReference>
<dbReference type="PROSITE" id="PS51352">
    <property type="entry name" value="THIOREDOXIN_2"/>
    <property type="match status" value="1"/>
</dbReference>
<dbReference type="CDD" id="cd02947">
    <property type="entry name" value="TRX_family"/>
    <property type="match status" value="1"/>
</dbReference>
<dbReference type="GO" id="GO:0006950">
    <property type="term" value="P:response to stress"/>
    <property type="evidence" value="ECO:0007669"/>
    <property type="project" value="UniProtKB-ARBA"/>
</dbReference>
<dbReference type="Gene3D" id="3.40.30.10">
    <property type="entry name" value="Glutaredoxin"/>
    <property type="match status" value="1"/>
</dbReference>
<dbReference type="PANTHER" id="PTHR45663:SF11">
    <property type="entry name" value="GEO12009P1"/>
    <property type="match status" value="1"/>
</dbReference>
<dbReference type="SUPFAM" id="SSF52833">
    <property type="entry name" value="Thioredoxin-like"/>
    <property type="match status" value="1"/>
</dbReference>
<dbReference type="Gene3D" id="1.25.40.10">
    <property type="entry name" value="Tetratricopeptide repeat domain"/>
    <property type="match status" value="1"/>
</dbReference>
<evidence type="ECO:0000313" key="2">
    <source>
        <dbReference type="EMBL" id="EAT59415.1"/>
    </source>
</evidence>
<evidence type="ECO:0000313" key="3">
    <source>
        <dbReference type="Proteomes" id="UP000004162"/>
    </source>
</evidence>
<name>Q0YT50_9CHLB</name>
<dbReference type="InterPro" id="IPR011990">
    <property type="entry name" value="TPR-like_helical_dom_sf"/>
</dbReference>
<dbReference type="GO" id="GO:0015035">
    <property type="term" value="F:protein-disulfide reductase activity"/>
    <property type="evidence" value="ECO:0007669"/>
    <property type="project" value="TreeGrafter"/>
</dbReference>
<sequence length="271" mass="30592">MTDMNAQQPFDFQCDVIEQSHDIPVLVDFWAEVCAPCHMLTPVLEKLALESEGRWKLVKINTDDHPDIASTCHVRGIPTVQLFIKGEVTGEFSGAIPEQRIREWLKQSLPGLYDKEITLAAELVEQGKPAMAVSLLEGVLHKEADNLLARALLVRLRLFVQPEEALRLSASLESEPQYAALAETVRVLARLCMISKETLPDDGVRDDYFAAVEELKQQHFDAALAGFIEVIVQNRSYDDDGSRKACIAIFRYLGEADEVTRKYRKLFDRSF</sequence>
<dbReference type="Proteomes" id="UP000004162">
    <property type="component" value="Unassembled WGS sequence"/>
</dbReference>
<organism evidence="2 3">
    <name type="scientific">Chlorobium ferrooxidans DSM 13031</name>
    <dbReference type="NCBI Taxonomy" id="377431"/>
    <lineage>
        <taxon>Bacteria</taxon>
        <taxon>Pseudomonadati</taxon>
        <taxon>Chlorobiota</taxon>
        <taxon>Chlorobiia</taxon>
        <taxon>Chlorobiales</taxon>
        <taxon>Chlorobiaceae</taxon>
        <taxon>Chlorobium/Pelodictyon group</taxon>
        <taxon>Chlorobium</taxon>
    </lineage>
</organism>
<evidence type="ECO:0000259" key="1">
    <source>
        <dbReference type="PROSITE" id="PS51352"/>
    </source>
</evidence>
<dbReference type="AlphaFoldDB" id="Q0YT50"/>
<dbReference type="InterPro" id="IPR013766">
    <property type="entry name" value="Thioredoxin_domain"/>
</dbReference>
<protein>
    <submittedName>
        <fullName evidence="2">Thioredoxin-related</fullName>
    </submittedName>
</protein>
<accession>Q0YT50</accession>
<keyword evidence="3" id="KW-1185">Reference proteome</keyword>